<proteinExistence type="predicted"/>
<protein>
    <submittedName>
        <fullName evidence="1">Uncharacterized protein</fullName>
    </submittedName>
</protein>
<accession>A0ACB9ACE2</accession>
<dbReference type="Proteomes" id="UP001055879">
    <property type="component" value="Linkage Group LG08"/>
</dbReference>
<evidence type="ECO:0000313" key="1">
    <source>
        <dbReference type="EMBL" id="KAI3707503.1"/>
    </source>
</evidence>
<keyword evidence="2" id="KW-1185">Reference proteome</keyword>
<comment type="caution">
    <text evidence="1">The sequence shown here is derived from an EMBL/GenBank/DDBJ whole genome shotgun (WGS) entry which is preliminary data.</text>
</comment>
<dbReference type="EMBL" id="CM042054">
    <property type="protein sequence ID" value="KAI3707503.1"/>
    <property type="molecule type" value="Genomic_DNA"/>
</dbReference>
<reference evidence="2" key="1">
    <citation type="journal article" date="2022" name="Mol. Ecol. Resour.">
        <title>The genomes of chicory, endive, great burdock and yacon provide insights into Asteraceae palaeo-polyploidization history and plant inulin production.</title>
        <authorList>
            <person name="Fan W."/>
            <person name="Wang S."/>
            <person name="Wang H."/>
            <person name="Wang A."/>
            <person name="Jiang F."/>
            <person name="Liu H."/>
            <person name="Zhao H."/>
            <person name="Xu D."/>
            <person name="Zhang Y."/>
        </authorList>
    </citation>
    <scope>NUCLEOTIDE SEQUENCE [LARGE SCALE GENOMIC DNA]</scope>
    <source>
        <strain evidence="2">cv. Niubang</strain>
    </source>
</reference>
<organism evidence="1 2">
    <name type="scientific">Arctium lappa</name>
    <name type="common">Greater burdock</name>
    <name type="synonym">Lappa major</name>
    <dbReference type="NCBI Taxonomy" id="4217"/>
    <lineage>
        <taxon>Eukaryota</taxon>
        <taxon>Viridiplantae</taxon>
        <taxon>Streptophyta</taxon>
        <taxon>Embryophyta</taxon>
        <taxon>Tracheophyta</taxon>
        <taxon>Spermatophyta</taxon>
        <taxon>Magnoliopsida</taxon>
        <taxon>eudicotyledons</taxon>
        <taxon>Gunneridae</taxon>
        <taxon>Pentapetalae</taxon>
        <taxon>asterids</taxon>
        <taxon>campanulids</taxon>
        <taxon>Asterales</taxon>
        <taxon>Asteraceae</taxon>
        <taxon>Carduoideae</taxon>
        <taxon>Cardueae</taxon>
        <taxon>Arctiinae</taxon>
        <taxon>Arctium</taxon>
    </lineage>
</organism>
<name>A0ACB9ACE2_ARCLA</name>
<evidence type="ECO:0000313" key="2">
    <source>
        <dbReference type="Proteomes" id="UP001055879"/>
    </source>
</evidence>
<gene>
    <name evidence="1" type="ORF">L6452_26089</name>
</gene>
<sequence length="155" mass="16818">MARAKRLVSTPQPPSTRRSRRLRQENAATTVASTAGESPTQPPVLPSTASITAVSSTAVDNTTEGDKDDFPFAYPKPQSPITNENVELKEPPPTHSSEDITEEDDVVVPTVDRVDMIDVDLNYMPSLVDSSTESGGPLSNKRPRRVFKKDGRVNG</sequence>
<reference evidence="1 2" key="2">
    <citation type="journal article" date="2022" name="Mol. Ecol. Resour.">
        <title>The genomes of chicory, endive, great burdock and yacon provide insights into Asteraceae paleo-polyploidization history and plant inulin production.</title>
        <authorList>
            <person name="Fan W."/>
            <person name="Wang S."/>
            <person name="Wang H."/>
            <person name="Wang A."/>
            <person name="Jiang F."/>
            <person name="Liu H."/>
            <person name="Zhao H."/>
            <person name="Xu D."/>
            <person name="Zhang Y."/>
        </authorList>
    </citation>
    <scope>NUCLEOTIDE SEQUENCE [LARGE SCALE GENOMIC DNA]</scope>
    <source>
        <strain evidence="2">cv. Niubang</strain>
    </source>
</reference>